<protein>
    <submittedName>
        <fullName evidence="3">Uncharacterized protein</fullName>
    </submittedName>
</protein>
<accession>A0A438MKF1</accession>
<comment type="caution">
    <text evidence="3">The sequence shown here is derived from an EMBL/GenBank/DDBJ whole genome shotgun (WGS) entry which is preliminary data.</text>
</comment>
<reference evidence="3 4" key="1">
    <citation type="submission" date="2019-01" db="EMBL/GenBank/DDBJ databases">
        <title>Sequencing the genomes of 1000 actinobacteria strains.</title>
        <authorList>
            <person name="Klenk H.-P."/>
        </authorList>
    </citation>
    <scope>NUCLEOTIDE SEQUENCE [LARGE SCALE GENOMIC DNA]</scope>
    <source>
        <strain evidence="3 4">DSM 43925</strain>
    </source>
</reference>
<name>A0A438MKF1_9ACTN</name>
<evidence type="ECO:0000256" key="2">
    <source>
        <dbReference type="SAM" id="SignalP"/>
    </source>
</evidence>
<evidence type="ECO:0000313" key="4">
    <source>
        <dbReference type="Proteomes" id="UP000284824"/>
    </source>
</evidence>
<feature type="signal peptide" evidence="2">
    <location>
        <begin position="1"/>
        <end position="26"/>
    </location>
</feature>
<dbReference type="EMBL" id="SAUN01000001">
    <property type="protein sequence ID" value="RVX46146.1"/>
    <property type="molecule type" value="Genomic_DNA"/>
</dbReference>
<evidence type="ECO:0000256" key="1">
    <source>
        <dbReference type="SAM" id="MobiDB-lite"/>
    </source>
</evidence>
<organism evidence="3 4">
    <name type="scientific">Nonomuraea polychroma</name>
    <dbReference type="NCBI Taxonomy" id="46176"/>
    <lineage>
        <taxon>Bacteria</taxon>
        <taxon>Bacillati</taxon>
        <taxon>Actinomycetota</taxon>
        <taxon>Actinomycetes</taxon>
        <taxon>Streptosporangiales</taxon>
        <taxon>Streptosporangiaceae</taxon>
        <taxon>Nonomuraea</taxon>
    </lineage>
</organism>
<dbReference type="OrthoDB" id="3538113at2"/>
<keyword evidence="4" id="KW-1185">Reference proteome</keyword>
<proteinExistence type="predicted"/>
<gene>
    <name evidence="3" type="ORF">EDD27_8998</name>
</gene>
<keyword evidence="2" id="KW-0732">Signal</keyword>
<evidence type="ECO:0000313" key="3">
    <source>
        <dbReference type="EMBL" id="RVX46146.1"/>
    </source>
</evidence>
<dbReference type="RefSeq" id="WP_127938081.1">
    <property type="nucleotide sequence ID" value="NZ_SAUN01000001.1"/>
</dbReference>
<dbReference type="Proteomes" id="UP000284824">
    <property type="component" value="Unassembled WGS sequence"/>
</dbReference>
<dbReference type="AlphaFoldDB" id="A0A438MKF1"/>
<feature type="chain" id="PRO_5019424187" evidence="2">
    <location>
        <begin position="27"/>
        <end position="143"/>
    </location>
</feature>
<feature type="region of interest" description="Disordered" evidence="1">
    <location>
        <begin position="106"/>
        <end position="130"/>
    </location>
</feature>
<sequence>MFKRRLAVLGAVCALALTGLAGSALADEPHSTAGAKVTCTTSDGKTIELPAVQPGEPMGVLVTPDGEVKKVDPDETVRLHAVPAEELPDGVEPPALVERVEQDGAVPARPAVPGDGPAVPSKVGTAPEGGPAMAVSIVCKKPE</sequence>